<dbReference type="CDD" id="cd01154">
    <property type="entry name" value="AidB"/>
    <property type="match status" value="1"/>
</dbReference>
<evidence type="ECO:0000256" key="2">
    <source>
        <dbReference type="ARBA" id="ARBA00009347"/>
    </source>
</evidence>
<dbReference type="InterPro" id="IPR009100">
    <property type="entry name" value="AcylCoA_DH/oxidase_NM_dom_sf"/>
</dbReference>
<dbReference type="PaxDb" id="273075-Ta0646"/>
<dbReference type="FunCoup" id="Q9HKF5">
    <property type="interactions" value="20"/>
</dbReference>
<dbReference type="InterPro" id="IPR034184">
    <property type="entry name" value="AidB"/>
</dbReference>
<evidence type="ECO:0000256" key="1">
    <source>
        <dbReference type="ARBA" id="ARBA00001974"/>
    </source>
</evidence>
<evidence type="ECO:0000256" key="4">
    <source>
        <dbReference type="ARBA" id="ARBA00022827"/>
    </source>
</evidence>
<dbReference type="InterPro" id="IPR009075">
    <property type="entry name" value="AcylCo_DH/oxidase_C"/>
</dbReference>
<evidence type="ECO:0000313" key="8">
    <source>
        <dbReference type="EMBL" id="CAC11784.1"/>
    </source>
</evidence>
<comment type="similarity">
    <text evidence="2 5">Belongs to the acyl-CoA dehydrogenase family.</text>
</comment>
<reference evidence="8 9" key="1">
    <citation type="journal article" date="2000" name="Nature">
        <title>The genome sequence of the thermoacidophilic scavenger Thermoplasma acidophilum.</title>
        <authorList>
            <person name="Ruepp A."/>
            <person name="Graml W."/>
            <person name="Santos-Martinez M.L."/>
            <person name="Koretke K.K."/>
            <person name="Volker C."/>
            <person name="Mewes H.W."/>
            <person name="Frishman D."/>
            <person name="Stocker S."/>
            <person name="Lupas A.N."/>
            <person name="Baumeister W."/>
        </authorList>
    </citation>
    <scope>NUCLEOTIDE SEQUENCE [LARGE SCALE GENOMIC DNA]</scope>
    <source>
        <strain evidence="9">ATCC 25905 / DSM 1728 / JCM 9062 / NBRC 15155 / AMRC-C165</strain>
    </source>
</reference>
<evidence type="ECO:0000313" key="9">
    <source>
        <dbReference type="Proteomes" id="UP000001024"/>
    </source>
</evidence>
<dbReference type="Gene3D" id="1.20.140.10">
    <property type="entry name" value="Butyryl-CoA Dehydrogenase, subunit A, domain 3"/>
    <property type="match status" value="1"/>
</dbReference>
<organism evidence="8 9">
    <name type="scientific">Thermoplasma acidophilum (strain ATCC 25905 / DSM 1728 / JCM 9062 / NBRC 15155 / AMRC-C165)</name>
    <dbReference type="NCBI Taxonomy" id="273075"/>
    <lineage>
        <taxon>Archaea</taxon>
        <taxon>Methanobacteriati</taxon>
        <taxon>Thermoplasmatota</taxon>
        <taxon>Thermoplasmata</taxon>
        <taxon>Thermoplasmatales</taxon>
        <taxon>Thermoplasmataceae</taxon>
        <taxon>Thermoplasma</taxon>
    </lineage>
</organism>
<dbReference type="STRING" id="273075.gene:9571866"/>
<dbReference type="Gene3D" id="2.40.110.20">
    <property type="match status" value="1"/>
</dbReference>
<gene>
    <name evidence="8" type="ordered locus">Ta0646</name>
</gene>
<dbReference type="PANTHER" id="PTHR42707">
    <property type="entry name" value="ACYL-COA DEHYDROGENASE"/>
    <property type="match status" value="1"/>
</dbReference>
<dbReference type="HOGENOM" id="CLU_016513_2_1_2"/>
<dbReference type="EnsemblBacteria" id="CAC11784">
    <property type="protein sequence ID" value="CAC11784"/>
    <property type="gene ID" value="CAC11784"/>
</dbReference>
<proteinExistence type="inferred from homology"/>
<dbReference type="GO" id="GO:0003995">
    <property type="term" value="F:acyl-CoA dehydrogenase activity"/>
    <property type="evidence" value="ECO:0007669"/>
    <property type="project" value="InterPro"/>
</dbReference>
<protein>
    <submittedName>
        <fullName evidence="8">Acyl-CoA dehydrogenase related protein</fullName>
    </submittedName>
</protein>
<dbReference type="InParanoid" id="Q9HKF5"/>
<dbReference type="InterPro" id="IPR036250">
    <property type="entry name" value="AcylCo_DH-like_C"/>
</dbReference>
<dbReference type="SUPFAM" id="SSF47203">
    <property type="entry name" value="Acyl-CoA dehydrogenase C-terminal domain-like"/>
    <property type="match status" value="1"/>
</dbReference>
<keyword evidence="9" id="KW-1185">Reference proteome</keyword>
<evidence type="ECO:0000259" key="7">
    <source>
        <dbReference type="Pfam" id="PF02770"/>
    </source>
</evidence>
<evidence type="ECO:0000256" key="3">
    <source>
        <dbReference type="ARBA" id="ARBA00022630"/>
    </source>
</evidence>
<dbReference type="Pfam" id="PF00441">
    <property type="entry name" value="Acyl-CoA_dh_1"/>
    <property type="match status" value="1"/>
</dbReference>
<dbReference type="eggNOG" id="arCOG04100">
    <property type="taxonomic scope" value="Archaea"/>
</dbReference>
<name>Q9HKF5_THEAC</name>
<feature type="domain" description="Acyl-CoA oxidase/dehydrogenase middle" evidence="7">
    <location>
        <begin position="146"/>
        <end position="245"/>
    </location>
</feature>
<dbReference type="KEGG" id="tac:Ta0646"/>
<sequence>MNYFSDDIVLQDVLNYLGYDIDDKLQEMGRYVSEEMIEDSIFIDHYGEPVLQMWGILDNRTDGIWISRTHQNMIDRLLDMGVVSKIASENDLMYHFISGYLISDAGLFCTLTLTGQTAYGLRKYGDARLQQFLNHYANSDHWLGATYYTEIQGGSDLGANQTTAVRSGDKYILNGENKYFASNAGLADGAIVTARMEGARPGAKGISVFFVPTLRSDGTRNYEIRRIKDKLGTIMVPTGEVVLKDSEGYLLGDEKNGIYIALEILEVSRIDDAIAAMGIARKALWEAYFYANKRTAFGKPIIDHPLMLRDLAEMESEVEASTVLSMIAADMFNKASHLKPPYDDQYHMARAFTHMAKNIASWSSDYVTRYTMEVFGGKGFLKEFPVEKFHRDSIVTSLWEGTSNIQALDFLEIVQKRGIDEKILALVWNIMDNLSSENAAMLKAAFDSVRERMVSYKNSENMEYFAKDILNMFGYLSALAYMFSVSEKTGNPGMQMAARIYYYRHFANSLATDIKFSDFRRVIDWMNTTGSEKVIEMK</sequence>
<keyword evidence="4 5" id="KW-0274">FAD</keyword>
<keyword evidence="5" id="KW-0560">Oxidoreductase</keyword>
<dbReference type="PROSITE" id="PS00073">
    <property type="entry name" value="ACYL_COA_DH_2"/>
    <property type="match status" value="1"/>
</dbReference>
<dbReference type="Proteomes" id="UP000001024">
    <property type="component" value="Chromosome"/>
</dbReference>
<accession>Q9HKF5</accession>
<dbReference type="SUPFAM" id="SSF56645">
    <property type="entry name" value="Acyl-CoA dehydrogenase NM domain-like"/>
    <property type="match status" value="1"/>
</dbReference>
<feature type="domain" description="Acyl-CoA dehydrogenase/oxidase C-terminal" evidence="6">
    <location>
        <begin position="256"/>
        <end position="408"/>
    </location>
</feature>
<dbReference type="InterPro" id="IPR052904">
    <property type="entry name" value="Acyl-CoA_dehydrogenase-like"/>
</dbReference>
<comment type="cofactor">
    <cofactor evidence="1 5">
        <name>FAD</name>
        <dbReference type="ChEBI" id="CHEBI:57692"/>
    </cofactor>
</comment>
<dbReference type="InterPro" id="IPR006089">
    <property type="entry name" value="Acyl-CoA_DH_CS"/>
</dbReference>
<dbReference type="Pfam" id="PF02770">
    <property type="entry name" value="Acyl-CoA_dh_M"/>
    <property type="match status" value="1"/>
</dbReference>
<dbReference type="EMBL" id="AL445064">
    <property type="protein sequence ID" value="CAC11784.1"/>
    <property type="molecule type" value="Genomic_DNA"/>
</dbReference>
<dbReference type="PANTHER" id="PTHR42707:SF2">
    <property type="entry name" value="ACD11 DEHYDROGENASE"/>
    <property type="match status" value="1"/>
</dbReference>
<keyword evidence="3 5" id="KW-0285">Flavoprotein</keyword>
<dbReference type="AlphaFoldDB" id="Q9HKF5"/>
<evidence type="ECO:0000256" key="5">
    <source>
        <dbReference type="RuleBase" id="RU362125"/>
    </source>
</evidence>
<evidence type="ECO:0000259" key="6">
    <source>
        <dbReference type="Pfam" id="PF00441"/>
    </source>
</evidence>
<dbReference type="InterPro" id="IPR006091">
    <property type="entry name" value="Acyl-CoA_Oxase/DH_mid-dom"/>
</dbReference>